<reference evidence="2" key="1">
    <citation type="journal article" date="2019" name="Int. J. Syst. Evol. Microbiol.">
        <title>The Global Catalogue of Microorganisms (GCM) 10K type strain sequencing project: providing services to taxonomists for standard genome sequencing and annotation.</title>
        <authorList>
            <consortium name="The Broad Institute Genomics Platform"/>
            <consortium name="The Broad Institute Genome Sequencing Center for Infectious Disease"/>
            <person name="Wu L."/>
            <person name="Ma J."/>
        </authorList>
    </citation>
    <scope>NUCLEOTIDE SEQUENCE [LARGE SCALE GENOMIC DNA]</scope>
    <source>
        <strain evidence="2">VKM B-3226</strain>
    </source>
</reference>
<keyword evidence="2" id="KW-1185">Reference proteome</keyword>
<protein>
    <submittedName>
        <fullName evidence="1">Uncharacterized protein</fullName>
    </submittedName>
</protein>
<sequence>MTEPDYRADRLFQSEDPNFEGDIHKLVQQIEWGNGSTPVI</sequence>
<dbReference type="Proteomes" id="UP001595596">
    <property type="component" value="Unassembled WGS sequence"/>
</dbReference>
<name>A0ABV7RYL4_9RHOB</name>
<dbReference type="RefSeq" id="WP_019351107.1">
    <property type="nucleotide sequence ID" value="NZ_JBHRXE010000014.1"/>
</dbReference>
<evidence type="ECO:0000313" key="2">
    <source>
        <dbReference type="Proteomes" id="UP001595596"/>
    </source>
</evidence>
<comment type="caution">
    <text evidence="1">The sequence shown here is derived from an EMBL/GenBank/DDBJ whole genome shotgun (WGS) entry which is preliminary data.</text>
</comment>
<accession>A0ABV7RYL4</accession>
<evidence type="ECO:0000313" key="1">
    <source>
        <dbReference type="EMBL" id="MFC3569137.1"/>
    </source>
</evidence>
<gene>
    <name evidence="1" type="ORF">ACFOMP_06695</name>
</gene>
<proteinExistence type="predicted"/>
<dbReference type="EMBL" id="JBHRXE010000014">
    <property type="protein sequence ID" value="MFC3569137.1"/>
    <property type="molecule type" value="Genomic_DNA"/>
</dbReference>
<organism evidence="1 2">
    <name type="scientific">Paracoccus simplex</name>
    <dbReference type="NCBI Taxonomy" id="2086346"/>
    <lineage>
        <taxon>Bacteria</taxon>
        <taxon>Pseudomonadati</taxon>
        <taxon>Pseudomonadota</taxon>
        <taxon>Alphaproteobacteria</taxon>
        <taxon>Rhodobacterales</taxon>
        <taxon>Paracoccaceae</taxon>
        <taxon>Paracoccus</taxon>
    </lineage>
</organism>